<dbReference type="RefSeq" id="WP_128779288.1">
    <property type="nucleotide sequence ID" value="NZ_RYFI01000027.1"/>
</dbReference>
<comment type="caution">
    <text evidence="1">The sequence shown here is derived from an EMBL/GenBank/DDBJ whole genome shotgun (WGS) entry which is preliminary data.</text>
</comment>
<name>A0A4Q0M601_9HYPH</name>
<dbReference type="EMBL" id="RYFI01000027">
    <property type="protein sequence ID" value="RXF68253.1"/>
    <property type="molecule type" value="Genomic_DNA"/>
</dbReference>
<sequence length="216" mass="24413">MKNRFAAPLVDFWSQLKGEIHPDDAPFRGQAPNEINFDYPPPAFTGDIANARIVVLMANGGYDPQTTPREFLEPNAADRWRAALCEPRPSDPRWTSPYYLRGRLGEWLRSGRAVAVNALAYRSVKVTDAVRRFAAELPSSRFHREWLHGSLRMAAEAGDVRVVIHRSGLWRPSGEIRSNPNIRVLAGAEPARRYLSKEVVTWAERSPEPAPFKTRP</sequence>
<keyword evidence="2" id="KW-1185">Reference proteome</keyword>
<proteinExistence type="predicted"/>
<dbReference type="OrthoDB" id="8265140at2"/>
<evidence type="ECO:0008006" key="3">
    <source>
        <dbReference type="Google" id="ProtNLM"/>
    </source>
</evidence>
<protein>
    <recommendedName>
        <fullName evidence="3">Uracil-DNA glycosylase-like domain-containing protein</fullName>
    </recommendedName>
</protein>
<accession>A0A4Q0M601</accession>
<dbReference type="Proteomes" id="UP000289708">
    <property type="component" value="Unassembled WGS sequence"/>
</dbReference>
<gene>
    <name evidence="1" type="ORF">EK403_20365</name>
</gene>
<reference evidence="1 2" key="1">
    <citation type="submission" date="2018-12" db="EMBL/GenBank/DDBJ databases">
        <title>bacterium Hansschlegelia zhihuaiae S113.</title>
        <authorList>
            <person name="He J."/>
        </authorList>
    </citation>
    <scope>NUCLEOTIDE SEQUENCE [LARGE SCALE GENOMIC DNA]</scope>
    <source>
        <strain evidence="1 2">S 113</strain>
    </source>
</reference>
<dbReference type="AlphaFoldDB" id="A0A4Q0M601"/>
<organism evidence="1 2">
    <name type="scientific">Hansschlegelia zhihuaiae</name>
    <dbReference type="NCBI Taxonomy" id="405005"/>
    <lineage>
        <taxon>Bacteria</taxon>
        <taxon>Pseudomonadati</taxon>
        <taxon>Pseudomonadota</taxon>
        <taxon>Alphaproteobacteria</taxon>
        <taxon>Hyphomicrobiales</taxon>
        <taxon>Methylopilaceae</taxon>
        <taxon>Hansschlegelia</taxon>
    </lineage>
</organism>
<evidence type="ECO:0000313" key="1">
    <source>
        <dbReference type="EMBL" id="RXF68253.1"/>
    </source>
</evidence>
<evidence type="ECO:0000313" key="2">
    <source>
        <dbReference type="Proteomes" id="UP000289708"/>
    </source>
</evidence>